<reference evidence="3" key="1">
    <citation type="journal article" date="2014" name="Int. J. Syst. Evol. Microbiol.">
        <title>Complete genome sequence of Corynebacterium casei LMG S-19264T (=DSM 44701T), isolated from a smear-ripened cheese.</title>
        <authorList>
            <consortium name="US DOE Joint Genome Institute (JGI-PGF)"/>
            <person name="Walter F."/>
            <person name="Albersmeier A."/>
            <person name="Kalinowski J."/>
            <person name="Ruckert C."/>
        </authorList>
    </citation>
    <scope>NUCLEOTIDE SEQUENCE</scope>
    <source>
        <strain evidence="3">CGMCC 4.7308</strain>
    </source>
</reference>
<dbReference type="RefSeq" id="WP_188941145.1">
    <property type="nucleotide sequence ID" value="NZ_BMNA01000003.1"/>
</dbReference>
<dbReference type="Proteomes" id="UP000655208">
    <property type="component" value="Unassembled WGS sequence"/>
</dbReference>
<dbReference type="InterPro" id="IPR036291">
    <property type="entry name" value="NAD(P)-bd_dom_sf"/>
</dbReference>
<dbReference type="EMBL" id="BMNA01000003">
    <property type="protein sequence ID" value="GGL98198.1"/>
    <property type="molecule type" value="Genomic_DNA"/>
</dbReference>
<keyword evidence="4" id="KW-1185">Reference proteome</keyword>
<evidence type="ECO:0000313" key="4">
    <source>
        <dbReference type="Proteomes" id="UP000655208"/>
    </source>
</evidence>
<dbReference type="InterPro" id="IPR000683">
    <property type="entry name" value="Gfo/Idh/MocA-like_OxRdtase_N"/>
</dbReference>
<organism evidence="3 4">
    <name type="scientific">Nakamurella endophytica</name>
    <dbReference type="NCBI Taxonomy" id="1748367"/>
    <lineage>
        <taxon>Bacteria</taxon>
        <taxon>Bacillati</taxon>
        <taxon>Actinomycetota</taxon>
        <taxon>Actinomycetes</taxon>
        <taxon>Nakamurellales</taxon>
        <taxon>Nakamurellaceae</taxon>
        <taxon>Nakamurella</taxon>
    </lineage>
</organism>
<comment type="caution">
    <text evidence="3">The sequence shown here is derived from an EMBL/GenBank/DDBJ whole genome shotgun (WGS) entry which is preliminary data.</text>
</comment>
<dbReference type="PANTHER" id="PTHR43377:SF1">
    <property type="entry name" value="BILIVERDIN REDUCTASE A"/>
    <property type="match status" value="1"/>
</dbReference>
<feature type="domain" description="GFO/IDH/MocA-like oxidoreductase" evidence="2">
    <location>
        <begin position="132"/>
        <end position="253"/>
    </location>
</feature>
<dbReference type="SUPFAM" id="SSF55347">
    <property type="entry name" value="Glyceraldehyde-3-phosphate dehydrogenase-like, C-terminal domain"/>
    <property type="match status" value="1"/>
</dbReference>
<dbReference type="Pfam" id="PF01408">
    <property type="entry name" value="GFO_IDH_MocA"/>
    <property type="match status" value="1"/>
</dbReference>
<name>A0A917SVZ8_9ACTN</name>
<dbReference type="PANTHER" id="PTHR43377">
    <property type="entry name" value="BILIVERDIN REDUCTASE A"/>
    <property type="match status" value="1"/>
</dbReference>
<protein>
    <submittedName>
        <fullName evidence="3">Dehydrogenase</fullName>
    </submittedName>
</protein>
<dbReference type="InterPro" id="IPR051450">
    <property type="entry name" value="Gfo/Idh/MocA_Oxidoreductases"/>
</dbReference>
<dbReference type="AlphaFoldDB" id="A0A917SVZ8"/>
<accession>A0A917SVZ8</accession>
<dbReference type="Pfam" id="PF22725">
    <property type="entry name" value="GFO_IDH_MocA_C3"/>
    <property type="match status" value="1"/>
</dbReference>
<reference evidence="3" key="2">
    <citation type="submission" date="2020-09" db="EMBL/GenBank/DDBJ databases">
        <authorList>
            <person name="Sun Q."/>
            <person name="Zhou Y."/>
        </authorList>
    </citation>
    <scope>NUCLEOTIDE SEQUENCE</scope>
    <source>
        <strain evidence="3">CGMCC 4.7308</strain>
    </source>
</reference>
<dbReference type="GO" id="GO:0000166">
    <property type="term" value="F:nucleotide binding"/>
    <property type="evidence" value="ECO:0007669"/>
    <property type="project" value="InterPro"/>
</dbReference>
<evidence type="ECO:0000313" key="3">
    <source>
        <dbReference type="EMBL" id="GGL98198.1"/>
    </source>
</evidence>
<dbReference type="InterPro" id="IPR055170">
    <property type="entry name" value="GFO_IDH_MocA-like_dom"/>
</dbReference>
<dbReference type="SUPFAM" id="SSF51735">
    <property type="entry name" value="NAD(P)-binding Rossmann-fold domains"/>
    <property type="match status" value="1"/>
</dbReference>
<dbReference type="Gene3D" id="3.40.50.720">
    <property type="entry name" value="NAD(P)-binding Rossmann-like Domain"/>
    <property type="match status" value="1"/>
</dbReference>
<dbReference type="Gene3D" id="3.30.360.10">
    <property type="entry name" value="Dihydrodipicolinate Reductase, domain 2"/>
    <property type="match status" value="1"/>
</dbReference>
<sequence length="340" mass="35103">MVTRTPLRVGILGAGYIAAAHADAWAVHPGAELVAVADPDPARAASLAGRYGAAAVAGLAELLDRDVDAVSVCTPSPTHADLAVAALAAGTHVLCEKPVARTLADADRIVEAGQRGPGVLMVGHVSRYEPDHRAARRVVAEGTLGPVRMMSQSLVGPFPDWSAGGWLGDETRSGGPLVDLAIHSFDFLTWVVGDVPERVHAVGSRRPDGLLDYAVATVVYRGGAMAVVETSWGHPAVAGLTLSCEIVGTEGRLAWDYPGISVGRLHTASGHTRDFSPLGRRGFHDEIAAFVDAVRAGGPAPIPAEDGRTALRISLGAVESVRTGTAVDLTGDPAVLDGAR</sequence>
<evidence type="ECO:0000259" key="2">
    <source>
        <dbReference type="Pfam" id="PF22725"/>
    </source>
</evidence>
<proteinExistence type="predicted"/>
<evidence type="ECO:0000259" key="1">
    <source>
        <dbReference type="Pfam" id="PF01408"/>
    </source>
</evidence>
<gene>
    <name evidence="3" type="ORF">GCM10011594_17640</name>
</gene>
<feature type="domain" description="Gfo/Idh/MocA-like oxidoreductase N-terminal" evidence="1">
    <location>
        <begin position="7"/>
        <end position="124"/>
    </location>
</feature>